<evidence type="ECO:0000313" key="3">
    <source>
        <dbReference type="EMBL" id="VDN51614.1"/>
    </source>
</evidence>
<dbReference type="EMBL" id="UYYG01000025">
    <property type="protein sequence ID" value="VDN51614.1"/>
    <property type="molecule type" value="Genomic_DNA"/>
</dbReference>
<accession>A0A0N4UHK0</accession>
<gene>
    <name evidence="3" type="ORF">DME_LOCUS1587</name>
</gene>
<dbReference type="WBParaSite" id="DME_0000703501-mRNA-1">
    <property type="protein sequence ID" value="DME_0000703501-mRNA-1"/>
    <property type="gene ID" value="DME_0000703501"/>
</dbReference>
<protein>
    <submittedName>
        <fullName evidence="6">DM5 domain-containing protein</fullName>
    </submittedName>
</protein>
<proteinExistence type="predicted"/>
<organism evidence="4 6">
    <name type="scientific">Dracunculus medinensis</name>
    <name type="common">Guinea worm</name>
    <dbReference type="NCBI Taxonomy" id="318479"/>
    <lineage>
        <taxon>Eukaryota</taxon>
        <taxon>Metazoa</taxon>
        <taxon>Ecdysozoa</taxon>
        <taxon>Nematoda</taxon>
        <taxon>Chromadorea</taxon>
        <taxon>Rhabditida</taxon>
        <taxon>Spirurina</taxon>
        <taxon>Dracunculoidea</taxon>
        <taxon>Dracunculidae</taxon>
        <taxon>Dracunculus</taxon>
    </lineage>
</organism>
<feature type="signal peptide" evidence="2">
    <location>
        <begin position="1"/>
        <end position="27"/>
    </location>
</feature>
<evidence type="ECO:0000313" key="6">
    <source>
        <dbReference type="WBParaSite" id="DME_0000703501-mRNA-1"/>
    </source>
</evidence>
<evidence type="ECO:0000313" key="4">
    <source>
        <dbReference type="Proteomes" id="UP000038040"/>
    </source>
</evidence>
<keyword evidence="5" id="KW-1185">Reference proteome</keyword>
<dbReference type="Proteomes" id="UP000274756">
    <property type="component" value="Unassembled WGS sequence"/>
</dbReference>
<dbReference type="STRING" id="318479.A0A0N4UHK0"/>
<name>A0A0N4UHK0_DRAME</name>
<dbReference type="OrthoDB" id="10688841at2759"/>
<reference evidence="3 5" key="2">
    <citation type="submission" date="2018-11" db="EMBL/GenBank/DDBJ databases">
        <authorList>
            <consortium name="Pathogen Informatics"/>
        </authorList>
    </citation>
    <scope>NUCLEOTIDE SEQUENCE [LARGE SCALE GENOMIC DNA]</scope>
</reference>
<dbReference type="AlphaFoldDB" id="A0A0N4UHK0"/>
<evidence type="ECO:0000256" key="2">
    <source>
        <dbReference type="SAM" id="SignalP"/>
    </source>
</evidence>
<reference evidence="6" key="1">
    <citation type="submission" date="2017-02" db="UniProtKB">
        <authorList>
            <consortium name="WormBaseParasite"/>
        </authorList>
    </citation>
    <scope>IDENTIFICATION</scope>
</reference>
<feature type="compositionally biased region" description="Polar residues" evidence="1">
    <location>
        <begin position="610"/>
        <end position="627"/>
    </location>
</feature>
<keyword evidence="2" id="KW-0732">Signal</keyword>
<dbReference type="Proteomes" id="UP000038040">
    <property type="component" value="Unplaced"/>
</dbReference>
<feature type="chain" id="PRO_5041159895" evidence="2">
    <location>
        <begin position="28"/>
        <end position="756"/>
    </location>
</feature>
<feature type="region of interest" description="Disordered" evidence="1">
    <location>
        <begin position="576"/>
        <end position="627"/>
    </location>
</feature>
<evidence type="ECO:0000313" key="5">
    <source>
        <dbReference type="Proteomes" id="UP000274756"/>
    </source>
</evidence>
<sequence>MGTVVLVSLTELSIILIIYNSAKISNAKLIGIDNPHGNGFSPIIPKSNVRYFSPPDIPLPDFNYLKVYSQQNSDKKIKIERLRAPKIRFTIRNLGPNKSREVTKINIDENGFYGNESYETYEEDKKKAPKIQKLQLISSDINEALSTSLEHAKPQVKAKSTYSNAKVQFTSVQRLLSKSSEIDLKYATSKENNVYTIKGSKPYITTSAPKVVSELIFPVHEYGSESFATFKLEEKPYTQPSSLKQILIQTKTFEKYEPDLQSSQQVDYESSESTICLYHSIAIKHRKKWKLSDESSFDLLYYGKESNAKSGYEYTTTRNVKNSQVTEAMPQMLYEHSIMPDSKYPELVPSPKFASDIVIPYTISPEGQRYENIYPPILEDPSAASEYPLGFSLSPITFGTIEPALYPSALKLPPTPQVISPSKQNNTLLQTSTAKHIGYQQRFYTISPQSALLTERPQATLIRLPDNLDGYLESSLRSPDDGAEKLEVLPERIGALGESLSKIDEPYESETIALVDDNRNLYRGEGGVTEGNKVTKTGESYQIIPNEGSEHPYEKNSTNILRKRISNILPQKVEPSLIIKEPMNEDETERKRNSQSIQPPPSNIGRQLPSIGQSAQPYPFSETSRGFNFQLEPPQQQIYNNGPQLPPISNYLPSIYPRSSHLPDTNTNIPYAMPSLHTQLLPSTGSSCIPTHGTQCAPPVSSSCPCPSAYTLQTLPILSLCLPQCPLYGCCCCPSMLPNLCKRRKRSIGYLLGLCN</sequence>
<evidence type="ECO:0000256" key="1">
    <source>
        <dbReference type="SAM" id="MobiDB-lite"/>
    </source>
</evidence>